<evidence type="ECO:0000256" key="1">
    <source>
        <dbReference type="SAM" id="Phobius"/>
    </source>
</evidence>
<evidence type="ECO:0000313" key="3">
    <source>
        <dbReference type="EMBL" id="GGF93334.1"/>
    </source>
</evidence>
<evidence type="ECO:0000313" key="4">
    <source>
        <dbReference type="Proteomes" id="UP000605253"/>
    </source>
</evidence>
<dbReference type="RefSeq" id="WP_188364909.1">
    <property type="nucleotide sequence ID" value="NZ_BAABJF010000015.1"/>
</dbReference>
<accession>A0A917CQ13</accession>
<name>A0A917CQ13_9GAMM</name>
<dbReference type="InterPro" id="IPR045584">
    <property type="entry name" value="Pilin-like"/>
</dbReference>
<dbReference type="Gene3D" id="3.30.700.10">
    <property type="entry name" value="Glycoprotein, Type 4 Pilin"/>
    <property type="match status" value="1"/>
</dbReference>
<dbReference type="InterPro" id="IPR013545">
    <property type="entry name" value="T2SS_protein-GspG_C"/>
</dbReference>
<reference evidence="3" key="2">
    <citation type="submission" date="2020-09" db="EMBL/GenBank/DDBJ databases">
        <authorList>
            <person name="Sun Q."/>
            <person name="Zhou Y."/>
        </authorList>
    </citation>
    <scope>NUCLEOTIDE SEQUENCE</scope>
    <source>
        <strain evidence="3">CGMCC 1.12181</strain>
    </source>
</reference>
<keyword evidence="1" id="KW-0472">Membrane</keyword>
<dbReference type="EMBL" id="BMEO01000004">
    <property type="protein sequence ID" value="GGF93334.1"/>
    <property type="molecule type" value="Genomic_DNA"/>
</dbReference>
<feature type="domain" description="Type II secretion system protein GspG C-terminal" evidence="2">
    <location>
        <begin position="50"/>
        <end position="142"/>
    </location>
</feature>
<proteinExistence type="predicted"/>
<dbReference type="AlphaFoldDB" id="A0A917CQ13"/>
<feature type="transmembrane region" description="Helical" evidence="1">
    <location>
        <begin position="21"/>
        <end position="43"/>
    </location>
</feature>
<dbReference type="SUPFAM" id="SSF54523">
    <property type="entry name" value="Pili subunits"/>
    <property type="match status" value="1"/>
</dbReference>
<comment type="caution">
    <text evidence="3">The sequence shown here is derived from an EMBL/GenBank/DDBJ whole genome shotgun (WGS) entry which is preliminary data.</text>
</comment>
<dbReference type="Pfam" id="PF08334">
    <property type="entry name" value="T2SSG"/>
    <property type="match status" value="1"/>
</dbReference>
<keyword evidence="1" id="KW-1133">Transmembrane helix</keyword>
<evidence type="ECO:0000259" key="2">
    <source>
        <dbReference type="Pfam" id="PF08334"/>
    </source>
</evidence>
<protein>
    <submittedName>
        <fullName evidence="3">Type II secretion system protein G</fullName>
    </submittedName>
</protein>
<sequence>MKDAESKSKRALRSIPKIIGFGIVISLSLLGIFFIALVIYITYFDSLGSHSKQNDAIWQLNKIDNALEEYKLDITTYPSSLSELIEDDESKSMWMGPYLKSKGHIDPWGHIYHYQYFPERKGYQLYTLGSDHAVGGDDQAKDRISAKSLMLIKPNKLYEDSIKNDDKNQK</sequence>
<reference evidence="3" key="1">
    <citation type="journal article" date="2014" name="Int. J. Syst. Evol. Microbiol.">
        <title>Complete genome sequence of Corynebacterium casei LMG S-19264T (=DSM 44701T), isolated from a smear-ripened cheese.</title>
        <authorList>
            <consortium name="US DOE Joint Genome Institute (JGI-PGF)"/>
            <person name="Walter F."/>
            <person name="Albersmeier A."/>
            <person name="Kalinowski J."/>
            <person name="Ruckert C."/>
        </authorList>
    </citation>
    <scope>NUCLEOTIDE SEQUENCE</scope>
    <source>
        <strain evidence="3">CGMCC 1.12181</strain>
    </source>
</reference>
<organism evidence="3 4">
    <name type="scientific">Marinicella pacifica</name>
    <dbReference type="NCBI Taxonomy" id="1171543"/>
    <lineage>
        <taxon>Bacteria</taxon>
        <taxon>Pseudomonadati</taxon>
        <taxon>Pseudomonadota</taxon>
        <taxon>Gammaproteobacteria</taxon>
        <taxon>Lysobacterales</taxon>
        <taxon>Marinicellaceae</taxon>
        <taxon>Marinicella</taxon>
    </lineage>
</organism>
<keyword evidence="1" id="KW-0812">Transmembrane</keyword>
<dbReference type="Proteomes" id="UP000605253">
    <property type="component" value="Unassembled WGS sequence"/>
</dbReference>
<keyword evidence="4" id="KW-1185">Reference proteome</keyword>
<gene>
    <name evidence="3" type="primary">xpsG</name>
    <name evidence="3" type="ORF">GCM10011365_13210</name>
</gene>